<dbReference type="InterPro" id="IPR041662">
    <property type="entry name" value="SusD-like_2"/>
</dbReference>
<evidence type="ECO:0008006" key="3">
    <source>
        <dbReference type="Google" id="ProtNLM"/>
    </source>
</evidence>
<dbReference type="SUPFAM" id="SSF48452">
    <property type="entry name" value="TPR-like"/>
    <property type="match status" value="1"/>
</dbReference>
<dbReference type="EMBL" id="JACIFF010000001">
    <property type="protein sequence ID" value="MBB4078169.1"/>
    <property type="molecule type" value="Genomic_DNA"/>
</dbReference>
<organism evidence="1 2">
    <name type="scientific">Neolewinella aquimaris</name>
    <dbReference type="NCBI Taxonomy" id="1835722"/>
    <lineage>
        <taxon>Bacteria</taxon>
        <taxon>Pseudomonadati</taxon>
        <taxon>Bacteroidota</taxon>
        <taxon>Saprospiria</taxon>
        <taxon>Saprospirales</taxon>
        <taxon>Lewinellaceae</taxon>
        <taxon>Neolewinella</taxon>
    </lineage>
</organism>
<sequence length="475" mass="53109">MKYVPCLLVFLVLQSCTQDFEEINTNENAPSSVQNELLLRQVLYGYGDAMSYEGFVAGNLLSQHFAMIDFNLLDRHALGSPQEGGNPWDILYTALRDNETILQQSRSNPAAAVYEGPALVMKAYLAMNLTDIFGDVPYFEAVRGRTDGIVTPAYDRQEDIYLAAGGILDNLRTSVQRMREYRGAIPLTGDILYNGNLEDWTRFANSLRIKALIRISARRDVTDELSDIYAEGNYIDREAYDATFNFSAGPPNSFAFATARIGIFNVFLMSETAQDIFSGLDDPRVAVLYRPAATTGDFVGIINGIDASSPIVPDSYARPGTVWRENTQDLKFNYLTSWETHLLLAEAALRGLIDADAESLYRLGVREAFAYWMTDLPDAYLSTGAVAWDRDQALRQIITQKWIASIGNGYEGWIEWRRTGYPALMPVAASLNGGLYPIRFPYPADEQALNVENYRRAAAETDGNSVNVPVWWDLN</sequence>
<reference evidence="1 2" key="1">
    <citation type="submission" date="2020-08" db="EMBL/GenBank/DDBJ databases">
        <title>Genomic Encyclopedia of Type Strains, Phase IV (KMG-IV): sequencing the most valuable type-strain genomes for metagenomic binning, comparative biology and taxonomic classification.</title>
        <authorList>
            <person name="Goeker M."/>
        </authorList>
    </citation>
    <scope>NUCLEOTIDE SEQUENCE [LARGE SCALE GENOMIC DNA]</scope>
    <source>
        <strain evidence="1 2">DSM 105137</strain>
    </source>
</reference>
<proteinExistence type="predicted"/>
<name>A0A840E8P6_9BACT</name>
<keyword evidence="2" id="KW-1185">Reference proteome</keyword>
<dbReference type="RefSeq" id="WP_183494389.1">
    <property type="nucleotide sequence ID" value="NZ_JACIFF010000001.1"/>
</dbReference>
<dbReference type="PROSITE" id="PS51257">
    <property type="entry name" value="PROKAR_LIPOPROTEIN"/>
    <property type="match status" value="1"/>
</dbReference>
<comment type="caution">
    <text evidence="1">The sequence shown here is derived from an EMBL/GenBank/DDBJ whole genome shotgun (WGS) entry which is preliminary data.</text>
</comment>
<dbReference type="InterPro" id="IPR011990">
    <property type="entry name" value="TPR-like_helical_dom_sf"/>
</dbReference>
<gene>
    <name evidence="1" type="ORF">GGR28_000770</name>
</gene>
<evidence type="ECO:0000313" key="2">
    <source>
        <dbReference type="Proteomes" id="UP000576209"/>
    </source>
</evidence>
<protein>
    <recommendedName>
        <fullName evidence="3">SusD-like starch-binding protein associating with outer membrane</fullName>
    </recommendedName>
</protein>
<dbReference type="Proteomes" id="UP000576209">
    <property type="component" value="Unassembled WGS sequence"/>
</dbReference>
<dbReference type="Pfam" id="PF12771">
    <property type="entry name" value="SusD-like_2"/>
    <property type="match status" value="1"/>
</dbReference>
<dbReference type="Gene3D" id="1.25.40.390">
    <property type="match status" value="1"/>
</dbReference>
<accession>A0A840E8P6</accession>
<evidence type="ECO:0000313" key="1">
    <source>
        <dbReference type="EMBL" id="MBB4078169.1"/>
    </source>
</evidence>
<dbReference type="AlphaFoldDB" id="A0A840E8P6"/>